<dbReference type="InterPro" id="IPR011990">
    <property type="entry name" value="TPR-like_helical_dom_sf"/>
</dbReference>
<comment type="caution">
    <text evidence="2">The sequence shown here is derived from an EMBL/GenBank/DDBJ whole genome shotgun (WGS) entry which is preliminary data.</text>
</comment>
<keyword evidence="1" id="KW-0802">TPR repeat</keyword>
<dbReference type="Gene3D" id="1.25.40.10">
    <property type="entry name" value="Tetratricopeptide repeat domain"/>
    <property type="match status" value="2"/>
</dbReference>
<evidence type="ECO:0000256" key="1">
    <source>
        <dbReference type="PROSITE-ProRule" id="PRU00339"/>
    </source>
</evidence>
<dbReference type="SMART" id="SM00028">
    <property type="entry name" value="TPR"/>
    <property type="match status" value="5"/>
</dbReference>
<name>A0A956NFS9_UNCEI</name>
<dbReference type="EMBL" id="JAGQHS010000133">
    <property type="protein sequence ID" value="MCA9757977.1"/>
    <property type="molecule type" value="Genomic_DNA"/>
</dbReference>
<organism evidence="2 3">
    <name type="scientific">Eiseniibacteriota bacterium</name>
    <dbReference type="NCBI Taxonomy" id="2212470"/>
    <lineage>
        <taxon>Bacteria</taxon>
        <taxon>Candidatus Eiseniibacteriota</taxon>
    </lineage>
</organism>
<feature type="repeat" description="TPR" evidence="1">
    <location>
        <begin position="304"/>
        <end position="337"/>
    </location>
</feature>
<dbReference type="PROSITE" id="PS50005">
    <property type="entry name" value="TPR"/>
    <property type="match status" value="3"/>
</dbReference>
<accession>A0A956NFS9</accession>
<gene>
    <name evidence="2" type="ORF">KDA27_19450</name>
</gene>
<dbReference type="Pfam" id="PF14559">
    <property type="entry name" value="TPR_19"/>
    <property type="match status" value="2"/>
</dbReference>
<dbReference type="SUPFAM" id="SSF48452">
    <property type="entry name" value="TPR-like"/>
    <property type="match status" value="1"/>
</dbReference>
<dbReference type="PANTHER" id="PTHR12558:SF13">
    <property type="entry name" value="CELL DIVISION CYCLE PROTEIN 27 HOMOLOG"/>
    <property type="match status" value="1"/>
</dbReference>
<dbReference type="AlphaFoldDB" id="A0A956NFS9"/>
<dbReference type="Proteomes" id="UP000739538">
    <property type="component" value="Unassembled WGS sequence"/>
</dbReference>
<evidence type="ECO:0000313" key="2">
    <source>
        <dbReference type="EMBL" id="MCA9757977.1"/>
    </source>
</evidence>
<dbReference type="PANTHER" id="PTHR12558">
    <property type="entry name" value="CELL DIVISION CYCLE 16,23,27"/>
    <property type="match status" value="1"/>
</dbReference>
<protein>
    <submittedName>
        <fullName evidence="2">Tetratricopeptide repeat protein</fullName>
    </submittedName>
</protein>
<dbReference type="InterPro" id="IPR019734">
    <property type="entry name" value="TPR_rpt"/>
</dbReference>
<reference evidence="2" key="2">
    <citation type="journal article" date="2021" name="Microbiome">
        <title>Successional dynamics and alternative stable states in a saline activated sludge microbial community over 9 years.</title>
        <authorList>
            <person name="Wang Y."/>
            <person name="Ye J."/>
            <person name="Ju F."/>
            <person name="Liu L."/>
            <person name="Boyd J.A."/>
            <person name="Deng Y."/>
            <person name="Parks D.H."/>
            <person name="Jiang X."/>
            <person name="Yin X."/>
            <person name="Woodcroft B.J."/>
            <person name="Tyson G.W."/>
            <person name="Hugenholtz P."/>
            <person name="Polz M.F."/>
            <person name="Zhang T."/>
        </authorList>
    </citation>
    <scope>NUCLEOTIDE SEQUENCE</scope>
    <source>
        <strain evidence="2">HKST-UBA02</strain>
    </source>
</reference>
<evidence type="ECO:0000313" key="3">
    <source>
        <dbReference type="Proteomes" id="UP000739538"/>
    </source>
</evidence>
<proteinExistence type="predicted"/>
<feature type="repeat" description="TPR" evidence="1">
    <location>
        <begin position="270"/>
        <end position="303"/>
    </location>
</feature>
<reference evidence="2" key="1">
    <citation type="submission" date="2020-04" db="EMBL/GenBank/DDBJ databases">
        <authorList>
            <person name="Zhang T."/>
        </authorList>
    </citation>
    <scope>NUCLEOTIDE SEQUENCE</scope>
    <source>
        <strain evidence="2">HKST-UBA02</strain>
    </source>
</reference>
<sequence length="416" mass="44644">MLSVQRSATQTTEFVRGAVVGLLAVSAFAVPAARAADLVDTSHSVVSCEYLDDHSLALRTSTGLLLEAGLVVRYSSLLGVTTVDAQTRDGQTLTARRVIAIHPEADIALLELPERTPHMLPNPEIVAAPVGTDITLLRGPNGAGPNSKPAEVYGKFSIGGPDFVAISEGHGDCAAAFLANGALVGISFDLSEQGFPLAYLVSTASIANLVESRGEPVELASMTPPTPPDYESRNDATGLAFRAAILLTEGRTDDARRFAELALKKDATNAAAHFWMGRVQFGDQRYDQAAASFQRAGQLAPEYHLAWHMAGAAFNQAGNYTMAMEMYRKALRAEPCSALTWCNLGGAEFNKRNFAEAESAFSKAIECDPTYGLAYFNLAVLQKQTGRPDDAERTYEMLVAKDPGWSERLRLALDAR</sequence>
<feature type="repeat" description="TPR" evidence="1">
    <location>
        <begin position="338"/>
        <end position="371"/>
    </location>
</feature>